<dbReference type="EMBL" id="JADDUC010000186">
    <property type="protein sequence ID" value="KAG0116094.1"/>
    <property type="molecule type" value="Genomic_DNA"/>
</dbReference>
<gene>
    <name evidence="7" type="ORF">IHE44_0010244</name>
    <name evidence="6" type="ORF">IHE44_004669</name>
</gene>
<dbReference type="InterPro" id="IPR036390">
    <property type="entry name" value="WH_DNA-bd_sf"/>
</dbReference>
<dbReference type="GO" id="GO:0005198">
    <property type="term" value="F:structural molecule activity"/>
    <property type="evidence" value="ECO:0007669"/>
    <property type="project" value="TreeGrafter"/>
</dbReference>
<dbReference type="GO" id="GO:0000814">
    <property type="term" value="C:ESCRT II complex"/>
    <property type="evidence" value="ECO:0007669"/>
    <property type="project" value="InterPro"/>
</dbReference>
<comment type="similarity">
    <text evidence="1">Belongs to the VPS25 family.</text>
</comment>
<accession>A0A835NJ46</accession>
<keyword evidence="4" id="KW-0653">Protein transport</keyword>
<reference evidence="7 8" key="2">
    <citation type="journal article" date="2021" name="J. Hered.">
        <title>Feather Gene Expression Elucidates the Developmental Basis of Plumage Iridescence in African Starlings.</title>
        <authorList>
            <person name="Rubenstein D.R."/>
            <person name="Corvelo A."/>
            <person name="MacManes M.D."/>
            <person name="Maia R."/>
            <person name="Narzisi G."/>
            <person name="Rousaki A."/>
            <person name="Vandenabeele P."/>
            <person name="Shawkey M.D."/>
            <person name="Solomon J."/>
        </authorList>
    </citation>
    <scope>NUCLEOTIDE SEQUENCE [LARGE SCALE GENOMIC DNA]</scope>
    <source>
        <strain evidence="7">SS15</strain>
    </source>
</reference>
<evidence type="ECO:0000256" key="1">
    <source>
        <dbReference type="ARBA" id="ARBA00009674"/>
    </source>
</evidence>
<evidence type="ECO:0000256" key="5">
    <source>
        <dbReference type="ARBA" id="ARBA00030094"/>
    </source>
</evidence>
<evidence type="ECO:0000313" key="8">
    <source>
        <dbReference type="Proteomes" id="UP000618051"/>
    </source>
</evidence>
<dbReference type="InterPro" id="IPR008570">
    <property type="entry name" value="ESCRT-II_cplx_Vps25-sub"/>
</dbReference>
<dbReference type="PANTHER" id="PTHR13149:SF0">
    <property type="entry name" value="VACUOLAR PROTEIN-SORTING-ASSOCIATED PROTEIN 25"/>
    <property type="match status" value="1"/>
</dbReference>
<keyword evidence="3" id="KW-0813">Transport</keyword>
<protein>
    <recommendedName>
        <fullName evidence="2">Vacuolar protein-sorting-associated protein 25</fullName>
    </recommendedName>
    <alternativeName>
        <fullName evidence="5">ESCRT-II complex subunit VPS25</fullName>
    </alternativeName>
</protein>
<dbReference type="GO" id="GO:0016236">
    <property type="term" value="P:macroautophagy"/>
    <property type="evidence" value="ECO:0007669"/>
    <property type="project" value="UniProtKB-ARBA"/>
</dbReference>
<evidence type="ECO:0000256" key="4">
    <source>
        <dbReference type="ARBA" id="ARBA00022927"/>
    </source>
</evidence>
<evidence type="ECO:0000256" key="3">
    <source>
        <dbReference type="ARBA" id="ARBA00022448"/>
    </source>
</evidence>
<dbReference type="InterPro" id="IPR036388">
    <property type="entry name" value="WH-like_DNA-bd_sf"/>
</dbReference>
<reference evidence="7" key="3">
    <citation type="submission" date="2022-01" db="EMBL/GenBank/DDBJ databases">
        <authorList>
            <person name="Rubenstein D.R."/>
        </authorList>
    </citation>
    <scope>NUCLEOTIDE SEQUENCE</scope>
    <source>
        <strain evidence="7">SS15</strain>
        <tissue evidence="7">Liver</tissue>
    </source>
</reference>
<evidence type="ECO:0000256" key="2">
    <source>
        <dbReference type="ARBA" id="ARBA00017934"/>
    </source>
</evidence>
<dbReference type="EMBL" id="JADDUC020000031">
    <property type="protein sequence ID" value="KAI1230279.1"/>
    <property type="molecule type" value="Genomic_DNA"/>
</dbReference>
<evidence type="ECO:0000313" key="7">
    <source>
        <dbReference type="EMBL" id="KAI1230279.1"/>
    </source>
</evidence>
<dbReference type="Gene3D" id="1.10.10.10">
    <property type="entry name" value="Winged helix-like DNA-binding domain superfamily/Winged helix DNA-binding domain"/>
    <property type="match status" value="1"/>
</dbReference>
<dbReference type="Pfam" id="PF05871">
    <property type="entry name" value="ESCRT-II"/>
    <property type="match status" value="1"/>
</dbReference>
<dbReference type="PANTHER" id="PTHR13149">
    <property type="entry name" value="VACUOLAR PROTEIN SORTING-ASSOCIATED PROTEIN VPS25"/>
    <property type="match status" value="1"/>
</dbReference>
<reference evidence="6" key="1">
    <citation type="submission" date="2020-10" db="EMBL/GenBank/DDBJ databases">
        <title>Feather gene expression reveals the developmental basis of iridescence in African starlings.</title>
        <authorList>
            <person name="Rubenstein D.R."/>
        </authorList>
    </citation>
    <scope>NUCLEOTIDE SEQUENCE</scope>
    <source>
        <strain evidence="6">SS15</strain>
        <tissue evidence="6">Liver</tissue>
    </source>
</reference>
<name>A0A835NJ46_9PASS</name>
<dbReference type="Proteomes" id="UP000618051">
    <property type="component" value="Unassembled WGS sequence"/>
</dbReference>
<evidence type="ECO:0000313" key="6">
    <source>
        <dbReference type="EMBL" id="KAG0116094.1"/>
    </source>
</evidence>
<sequence>MWKRPEEWGKLIYQWVSRNGLTNSVFTLYELASGDDTENEEFHGLDEATLLRALQALQQEHKAEIITLDDGRGVPADLNLVGCAALVWADCSGTVTGVQASSPCQAQQCCGGIPEGQHFSLNKGTRNACEELLTQRAGVVSFLRTITPMSSVMVLPLTVLSKPSSKGCAMACAMSPAVHLSPQLAQALPSPELCFIRDHPSMSAATEVSV</sequence>
<keyword evidence="8" id="KW-1185">Reference proteome</keyword>
<dbReference type="GO" id="GO:0042803">
    <property type="term" value="F:protein homodimerization activity"/>
    <property type="evidence" value="ECO:0007669"/>
    <property type="project" value="TreeGrafter"/>
</dbReference>
<comment type="caution">
    <text evidence="6">The sequence shown here is derived from an EMBL/GenBank/DDBJ whole genome shotgun (WGS) entry which is preliminary data.</text>
</comment>
<dbReference type="OrthoDB" id="245150at2759"/>
<organism evidence="6">
    <name type="scientific">Lamprotornis superbus</name>
    <dbReference type="NCBI Taxonomy" id="245042"/>
    <lineage>
        <taxon>Eukaryota</taxon>
        <taxon>Metazoa</taxon>
        <taxon>Chordata</taxon>
        <taxon>Craniata</taxon>
        <taxon>Vertebrata</taxon>
        <taxon>Euteleostomi</taxon>
        <taxon>Archelosauria</taxon>
        <taxon>Archosauria</taxon>
        <taxon>Dinosauria</taxon>
        <taxon>Saurischia</taxon>
        <taxon>Theropoda</taxon>
        <taxon>Coelurosauria</taxon>
        <taxon>Aves</taxon>
        <taxon>Neognathae</taxon>
        <taxon>Neoaves</taxon>
        <taxon>Telluraves</taxon>
        <taxon>Australaves</taxon>
        <taxon>Passeriformes</taxon>
        <taxon>Sturnidae</taxon>
        <taxon>Lamprotornis</taxon>
    </lineage>
</organism>
<dbReference type="SUPFAM" id="SSF46785">
    <property type="entry name" value="Winged helix' DNA-binding domain"/>
    <property type="match status" value="1"/>
</dbReference>
<dbReference type="GO" id="GO:0043328">
    <property type="term" value="P:protein transport to vacuole involved in ubiquitin-dependent protein catabolic process via the multivesicular body sorting pathway"/>
    <property type="evidence" value="ECO:0007669"/>
    <property type="project" value="TreeGrafter"/>
</dbReference>
<dbReference type="AlphaFoldDB" id="A0A835NJ46"/>
<dbReference type="FunFam" id="1.10.10.10:FF:000141">
    <property type="entry name" value="vacuolar protein-sorting-associated protein 25"/>
    <property type="match status" value="1"/>
</dbReference>
<proteinExistence type="inferred from homology"/>